<dbReference type="Gene3D" id="3.30.565.10">
    <property type="entry name" value="Histidine kinase-like ATPase, C-terminal domain"/>
    <property type="match status" value="1"/>
</dbReference>
<evidence type="ECO:0000313" key="12">
    <source>
        <dbReference type="EMBL" id="TCO64584.1"/>
    </source>
</evidence>
<feature type="domain" description="Histidine kinase/HSP90-like ATPase" evidence="10">
    <location>
        <begin position="266"/>
        <end position="350"/>
    </location>
</feature>
<dbReference type="RefSeq" id="WP_132112836.1">
    <property type="nucleotide sequence ID" value="NZ_SLWS01000001.1"/>
</dbReference>
<feature type="transmembrane region" description="Helical" evidence="9">
    <location>
        <begin position="56"/>
        <end position="74"/>
    </location>
</feature>
<dbReference type="Gene3D" id="1.20.5.1930">
    <property type="match status" value="1"/>
</dbReference>
<feature type="transmembrane region" description="Helical" evidence="9">
    <location>
        <begin position="95"/>
        <end position="117"/>
    </location>
</feature>
<comment type="catalytic activity">
    <reaction evidence="1">
        <text>ATP + protein L-histidine = ADP + protein N-phospho-L-histidine.</text>
        <dbReference type="EC" id="2.7.13.3"/>
    </reaction>
</comment>
<dbReference type="Proteomes" id="UP000295680">
    <property type="component" value="Unassembled WGS sequence"/>
</dbReference>
<keyword evidence="8" id="KW-0902">Two-component regulatory system</keyword>
<keyword evidence="5" id="KW-0547">Nucleotide-binding</keyword>
<dbReference type="CDD" id="cd16917">
    <property type="entry name" value="HATPase_UhpB-NarQ-NarX-like"/>
    <property type="match status" value="1"/>
</dbReference>
<evidence type="ECO:0000256" key="8">
    <source>
        <dbReference type="ARBA" id="ARBA00023012"/>
    </source>
</evidence>
<keyword evidence="4" id="KW-0808">Transferase</keyword>
<keyword evidence="13" id="KW-1185">Reference proteome</keyword>
<keyword evidence="9" id="KW-0812">Transmembrane</keyword>
<evidence type="ECO:0000259" key="10">
    <source>
        <dbReference type="Pfam" id="PF02518"/>
    </source>
</evidence>
<accession>A0A4R2JXI5</accession>
<dbReference type="GO" id="GO:0005524">
    <property type="term" value="F:ATP binding"/>
    <property type="evidence" value="ECO:0007669"/>
    <property type="project" value="UniProtKB-KW"/>
</dbReference>
<dbReference type="Pfam" id="PF02518">
    <property type="entry name" value="HATPase_c"/>
    <property type="match status" value="1"/>
</dbReference>
<proteinExistence type="predicted"/>
<dbReference type="InterPro" id="IPR011712">
    <property type="entry name" value="Sig_transdc_His_kin_sub3_dim/P"/>
</dbReference>
<evidence type="ECO:0000256" key="6">
    <source>
        <dbReference type="ARBA" id="ARBA00022777"/>
    </source>
</evidence>
<dbReference type="GO" id="GO:0046983">
    <property type="term" value="F:protein dimerization activity"/>
    <property type="evidence" value="ECO:0007669"/>
    <property type="project" value="InterPro"/>
</dbReference>
<dbReference type="InterPro" id="IPR050482">
    <property type="entry name" value="Sensor_HK_TwoCompSys"/>
</dbReference>
<dbReference type="AlphaFoldDB" id="A0A4R2JXI5"/>
<evidence type="ECO:0000256" key="9">
    <source>
        <dbReference type="SAM" id="Phobius"/>
    </source>
</evidence>
<organism evidence="12 13">
    <name type="scientific">Actinocrispum wychmicini</name>
    <dbReference type="NCBI Taxonomy" id="1213861"/>
    <lineage>
        <taxon>Bacteria</taxon>
        <taxon>Bacillati</taxon>
        <taxon>Actinomycetota</taxon>
        <taxon>Actinomycetes</taxon>
        <taxon>Pseudonocardiales</taxon>
        <taxon>Pseudonocardiaceae</taxon>
        <taxon>Actinocrispum</taxon>
    </lineage>
</organism>
<dbReference type="PANTHER" id="PTHR24421">
    <property type="entry name" value="NITRATE/NITRITE SENSOR PROTEIN NARX-RELATED"/>
    <property type="match status" value="1"/>
</dbReference>
<evidence type="ECO:0000256" key="2">
    <source>
        <dbReference type="ARBA" id="ARBA00012438"/>
    </source>
</evidence>
<dbReference type="InterPro" id="IPR036890">
    <property type="entry name" value="HATPase_C_sf"/>
</dbReference>
<protein>
    <recommendedName>
        <fullName evidence="2">histidine kinase</fullName>
        <ecNumber evidence="2">2.7.13.3</ecNumber>
    </recommendedName>
</protein>
<name>A0A4R2JXI5_9PSEU</name>
<keyword evidence="6 12" id="KW-0418">Kinase</keyword>
<dbReference type="GO" id="GO:0000155">
    <property type="term" value="F:phosphorelay sensor kinase activity"/>
    <property type="evidence" value="ECO:0007669"/>
    <property type="project" value="InterPro"/>
</dbReference>
<evidence type="ECO:0000256" key="4">
    <source>
        <dbReference type="ARBA" id="ARBA00022679"/>
    </source>
</evidence>
<dbReference type="OrthoDB" id="227596at2"/>
<dbReference type="SUPFAM" id="SSF55874">
    <property type="entry name" value="ATPase domain of HSP90 chaperone/DNA topoisomerase II/histidine kinase"/>
    <property type="match status" value="1"/>
</dbReference>
<evidence type="ECO:0000256" key="3">
    <source>
        <dbReference type="ARBA" id="ARBA00022553"/>
    </source>
</evidence>
<keyword evidence="9" id="KW-1133">Transmembrane helix</keyword>
<keyword evidence="3" id="KW-0597">Phosphoprotein</keyword>
<evidence type="ECO:0000256" key="1">
    <source>
        <dbReference type="ARBA" id="ARBA00000085"/>
    </source>
</evidence>
<dbReference type="GO" id="GO:0016020">
    <property type="term" value="C:membrane"/>
    <property type="evidence" value="ECO:0007669"/>
    <property type="project" value="InterPro"/>
</dbReference>
<sequence length="353" mass="37209">MWRTSWLASTVIAVLAGTVVVAVTAVAGHWQKNPLGVDGGLWIGATALPLVVRTRFPLTVFGITLASTVGYFLFSPFPPGPLPVLPMIALMTASYLRGPLVASVIGVSILVVGQLIAWRFDGSTVVILLGITAGTAIGAAVRARRERSVEHAQRVAEKERLHLAREVHDVVAHSLAMINVQAGVGAHIADKRPDQAKEALLAIKEASRVALADLRATLGVVRSGDRSPVPGLDRLPELVDSATAAGFAVERRGEPGDLPTHVSFTAYRIVQESMTNAIRHARDADRIVIEFARPDSALELVVTDNGAAPSVNVGNGLRGMRERAEALGGTLSAGPVAARGFEVRAVLPVRGES</sequence>
<gene>
    <name evidence="12" type="ORF">EV192_101361</name>
</gene>
<dbReference type="EMBL" id="SLWS01000001">
    <property type="protein sequence ID" value="TCO64584.1"/>
    <property type="molecule type" value="Genomic_DNA"/>
</dbReference>
<feature type="transmembrane region" description="Helical" evidence="9">
    <location>
        <begin position="123"/>
        <end position="141"/>
    </location>
</feature>
<reference evidence="12 13" key="1">
    <citation type="submission" date="2019-03" db="EMBL/GenBank/DDBJ databases">
        <title>Genomic Encyclopedia of Type Strains, Phase IV (KMG-IV): sequencing the most valuable type-strain genomes for metagenomic binning, comparative biology and taxonomic classification.</title>
        <authorList>
            <person name="Goeker M."/>
        </authorList>
    </citation>
    <scope>NUCLEOTIDE SEQUENCE [LARGE SCALE GENOMIC DNA]</scope>
    <source>
        <strain evidence="12 13">DSM 45934</strain>
    </source>
</reference>
<evidence type="ECO:0000313" key="13">
    <source>
        <dbReference type="Proteomes" id="UP000295680"/>
    </source>
</evidence>
<dbReference type="Pfam" id="PF07730">
    <property type="entry name" value="HisKA_3"/>
    <property type="match status" value="1"/>
</dbReference>
<evidence type="ECO:0000259" key="11">
    <source>
        <dbReference type="Pfam" id="PF07730"/>
    </source>
</evidence>
<feature type="domain" description="Signal transduction histidine kinase subgroup 3 dimerisation and phosphoacceptor" evidence="11">
    <location>
        <begin position="159"/>
        <end position="224"/>
    </location>
</feature>
<keyword evidence="7" id="KW-0067">ATP-binding</keyword>
<dbReference type="PANTHER" id="PTHR24421:SF10">
    <property type="entry name" value="NITRATE_NITRITE SENSOR PROTEIN NARQ"/>
    <property type="match status" value="1"/>
</dbReference>
<comment type="caution">
    <text evidence="12">The sequence shown here is derived from an EMBL/GenBank/DDBJ whole genome shotgun (WGS) entry which is preliminary data.</text>
</comment>
<dbReference type="EC" id="2.7.13.3" evidence="2"/>
<evidence type="ECO:0000256" key="5">
    <source>
        <dbReference type="ARBA" id="ARBA00022741"/>
    </source>
</evidence>
<dbReference type="InterPro" id="IPR003594">
    <property type="entry name" value="HATPase_dom"/>
</dbReference>
<evidence type="ECO:0000256" key="7">
    <source>
        <dbReference type="ARBA" id="ARBA00022840"/>
    </source>
</evidence>
<keyword evidence="9" id="KW-0472">Membrane</keyword>